<evidence type="ECO:0000256" key="1">
    <source>
        <dbReference type="SAM" id="MobiDB-lite"/>
    </source>
</evidence>
<proteinExistence type="predicted"/>
<dbReference type="AlphaFoldDB" id="I2G6H4"/>
<feature type="region of interest" description="Disordered" evidence="1">
    <location>
        <begin position="41"/>
        <end position="66"/>
    </location>
</feature>
<dbReference type="Proteomes" id="UP000006174">
    <property type="component" value="Unassembled WGS sequence"/>
</dbReference>
<accession>I2G6H4</accession>
<feature type="compositionally biased region" description="Low complexity" evidence="1">
    <location>
        <begin position="41"/>
        <end position="50"/>
    </location>
</feature>
<evidence type="ECO:0000313" key="3">
    <source>
        <dbReference type="Proteomes" id="UP000006174"/>
    </source>
</evidence>
<dbReference type="HOGENOM" id="CLU_1856787_0_0_1"/>
<comment type="caution">
    <text evidence="2">The sequence shown here is derived from an EMBL/GenBank/DDBJ whole genome shotgun (WGS) entry which is preliminary data.</text>
</comment>
<keyword evidence="3" id="KW-1185">Reference proteome</keyword>
<evidence type="ECO:0000313" key="2">
    <source>
        <dbReference type="EMBL" id="CCF54767.1"/>
    </source>
</evidence>
<protein>
    <submittedName>
        <fullName evidence="2">Uncharacterized protein</fullName>
    </submittedName>
</protein>
<dbReference type="EMBL" id="CAGI01000195">
    <property type="protein sequence ID" value="CCF54767.1"/>
    <property type="molecule type" value="Genomic_DNA"/>
</dbReference>
<gene>
    <name evidence="2" type="ORF">UHOR_01545</name>
</gene>
<organism evidence="2 3">
    <name type="scientific">Ustilago hordei</name>
    <name type="common">Barley covered smut fungus</name>
    <dbReference type="NCBI Taxonomy" id="120017"/>
    <lineage>
        <taxon>Eukaryota</taxon>
        <taxon>Fungi</taxon>
        <taxon>Dikarya</taxon>
        <taxon>Basidiomycota</taxon>
        <taxon>Ustilaginomycotina</taxon>
        <taxon>Ustilaginomycetes</taxon>
        <taxon>Ustilaginales</taxon>
        <taxon>Ustilaginaceae</taxon>
        <taxon>Ustilago</taxon>
    </lineage>
</organism>
<name>I2G6H4_USTHO</name>
<reference evidence="2 3" key="1">
    <citation type="journal article" date="2012" name="Plant Cell">
        <title>Genome comparison of barley and maize smut fungi reveals targeted loss of RNA silencing components and species-specific presence of transposable elements.</title>
        <authorList>
            <person name="Laurie J.D."/>
            <person name="Ali S."/>
            <person name="Linning R."/>
            <person name="Mannhaupt G."/>
            <person name="Wong P."/>
            <person name="Gueldener U."/>
            <person name="Muensterkoetter M."/>
            <person name="Moore R."/>
            <person name="Kahmann R."/>
            <person name="Bakkeren G."/>
            <person name="Schirawski J."/>
        </authorList>
    </citation>
    <scope>NUCLEOTIDE SEQUENCE [LARGE SCALE GENOMIC DNA]</scope>
    <source>
        <strain evidence="3">Uh4875-4</strain>
    </source>
</reference>
<sequence length="138" mass="15341">MTPVATSLSFNLVFSTPPNFQTPTAAITPARMRRRRKNELPLLPSSALFEPPEEEEDEERRGVGVATAGAAGARALAAAGEAAYDEQGVADTDEEERGREKDVLFQYCCSLFDKAKRFPFPFANERKWRHPTSSHQQV</sequence>